<proteinExistence type="predicted"/>
<organism evidence="1 2">
    <name type="scientific">Nibribacter ruber</name>
    <dbReference type="NCBI Taxonomy" id="2698458"/>
    <lineage>
        <taxon>Bacteria</taxon>
        <taxon>Pseudomonadati</taxon>
        <taxon>Bacteroidota</taxon>
        <taxon>Cytophagia</taxon>
        <taxon>Cytophagales</taxon>
        <taxon>Hymenobacteraceae</taxon>
        <taxon>Nibribacter</taxon>
    </lineage>
</organism>
<protein>
    <submittedName>
        <fullName evidence="1">Glycosyltransferase</fullName>
    </submittedName>
</protein>
<keyword evidence="1" id="KW-0808">Transferase</keyword>
<evidence type="ECO:0000313" key="1">
    <source>
        <dbReference type="EMBL" id="QHL86284.1"/>
    </source>
</evidence>
<dbReference type="AlphaFoldDB" id="A0A6P1NVB7"/>
<dbReference type="EMBL" id="CP047897">
    <property type="protein sequence ID" value="QHL86284.1"/>
    <property type="molecule type" value="Genomic_DNA"/>
</dbReference>
<accession>A0A6P1NVB7</accession>
<dbReference type="Proteomes" id="UP000464214">
    <property type="component" value="Chromosome"/>
</dbReference>
<evidence type="ECO:0000313" key="2">
    <source>
        <dbReference type="Proteomes" id="UP000464214"/>
    </source>
</evidence>
<reference evidence="1 2" key="1">
    <citation type="submission" date="2020-01" db="EMBL/GenBank/DDBJ databases">
        <authorList>
            <person name="Kim M."/>
        </authorList>
    </citation>
    <scope>NUCLEOTIDE SEQUENCE [LARGE SCALE GENOMIC DNA]</scope>
    <source>
        <strain evidence="1 2">BT10</strain>
    </source>
</reference>
<gene>
    <name evidence="1" type="ORF">GU926_02025</name>
</gene>
<dbReference type="GO" id="GO:0016740">
    <property type="term" value="F:transferase activity"/>
    <property type="evidence" value="ECO:0007669"/>
    <property type="project" value="UniProtKB-KW"/>
</dbReference>
<name>A0A6P1NVB7_9BACT</name>
<dbReference type="KEGG" id="nib:GU926_02025"/>
<dbReference type="Gene3D" id="3.40.50.2000">
    <property type="entry name" value="Glycogen Phosphorylase B"/>
    <property type="match status" value="1"/>
</dbReference>
<dbReference type="SUPFAM" id="SSF53756">
    <property type="entry name" value="UDP-Glycosyltransferase/glycogen phosphorylase"/>
    <property type="match status" value="1"/>
</dbReference>
<dbReference type="RefSeq" id="WP_160688547.1">
    <property type="nucleotide sequence ID" value="NZ_CP047897.1"/>
</dbReference>
<sequence length="377" mass="43335">MFRKRILLASLLKPVNDTRMYAKLGQSIAKLPSAEVHVAGFHAPLPEQNAITFHPIFNFNRISWQRLRAQWSFWKLLKQLRPQVVVVCTHELLPLAWWYKKNYGGQLVYDIQENYQLNLETQHVYGSFFGKGLGKLVRCMESALAPAVDYFLLAEASYAQELPFIDRRFTVLQNKYKPPGQPFAEMPHTPVRLKGLPEIQLLYTGTISQLYGVMKAISWAEQFHQFAPNSSLTIIGYAPDQKFLQQVRARIASLPFVQLIGGDALVPHSQILEWESKSHLGLMPYHPHPSTQRCLPTKLYEYLANGLVVIAQNNPLWEQVLQENQAGACLDFKQPLSQATIEQILQNTYYSKGIPKDVFWQQEEEELLSVIEMLLRK</sequence>
<keyword evidence="2" id="KW-1185">Reference proteome</keyword>